<dbReference type="EMBL" id="PSYR01000002">
    <property type="protein sequence ID" value="RCN56415.1"/>
    <property type="molecule type" value="Genomic_DNA"/>
</dbReference>
<keyword evidence="1" id="KW-0813">Transport</keyword>
<evidence type="ECO:0000313" key="6">
    <source>
        <dbReference type="EMBL" id="RCN56415.1"/>
    </source>
</evidence>
<feature type="domain" description="Trimeric autotransporter adhesin YadA-like head" evidence="4">
    <location>
        <begin position="68"/>
        <end position="87"/>
    </location>
</feature>
<proteinExistence type="predicted"/>
<name>A0A368HD98_9GAMM</name>
<feature type="domain" description="Trimeric autotransporter adhesin YadA-like stalk" evidence="5">
    <location>
        <begin position="262"/>
        <end position="295"/>
    </location>
</feature>
<dbReference type="Pfam" id="PF05658">
    <property type="entry name" value="YadA_head"/>
    <property type="match status" value="6"/>
</dbReference>
<feature type="domain" description="Trimeric autotransporter adhesin YadA-like head" evidence="4">
    <location>
        <begin position="324"/>
        <end position="349"/>
    </location>
</feature>
<keyword evidence="3" id="KW-0732">Signal</keyword>
<evidence type="ECO:0000313" key="7">
    <source>
        <dbReference type="Proteomes" id="UP000253250"/>
    </source>
</evidence>
<reference evidence="6 7" key="1">
    <citation type="submission" date="2018-02" db="EMBL/GenBank/DDBJ databases">
        <title>Insights into the biology of acidophilic members of the Acidiferrobacteraceae family derived from comparative genomic analyses.</title>
        <authorList>
            <person name="Issotta F."/>
            <person name="Thyssen C."/>
            <person name="Mena C."/>
            <person name="Moya A."/>
            <person name="Bellenberg S."/>
            <person name="Sproer C."/>
            <person name="Covarrubias P.C."/>
            <person name="Sand W."/>
            <person name="Quatrini R."/>
            <person name="Vera M."/>
        </authorList>
    </citation>
    <scope>NUCLEOTIDE SEQUENCE [LARGE SCALE GENOMIC DNA]</scope>
    <source>
        <strain evidence="7">m-1</strain>
    </source>
</reference>
<dbReference type="Gene3D" id="2.60.40.4050">
    <property type="match status" value="3"/>
</dbReference>
<evidence type="ECO:0000256" key="1">
    <source>
        <dbReference type="ARBA" id="ARBA00022448"/>
    </source>
</evidence>
<dbReference type="InterPro" id="IPR011049">
    <property type="entry name" value="Serralysin-like_metalloprot_C"/>
</dbReference>
<accession>A0A368HD98</accession>
<dbReference type="SUPFAM" id="SSF101967">
    <property type="entry name" value="Adhesin YadA, collagen-binding domain"/>
    <property type="match status" value="2"/>
</dbReference>
<protein>
    <recommendedName>
        <fullName evidence="8">Trimeric autotransporter adhesin YadA-like C-terminal membrane anchor domain-containing protein</fullName>
    </recommendedName>
</protein>
<dbReference type="GO" id="GO:0015031">
    <property type="term" value="P:protein transport"/>
    <property type="evidence" value="ECO:0007669"/>
    <property type="project" value="UniProtKB-KW"/>
</dbReference>
<evidence type="ECO:0000256" key="3">
    <source>
        <dbReference type="SAM" id="SignalP"/>
    </source>
</evidence>
<dbReference type="Gene3D" id="1.20.5.170">
    <property type="match status" value="1"/>
</dbReference>
<sequence length="510" mass="47427">MPALLAGVRSRGRALLFISALSSLLLAPTAYAVSGGGGTGATNGVCAQDVSTSSIACGLGGTATGSSGSIALGDNSSASGANGVAIGVVSTASSNNSTALGTASLASGFKSTASGYKSAASGADSTASGTQSSAGGTGDIALGGQASTISSGTQTGGNIAIGSSTGIVAGAGVTNNPTTANGGNSIAIGTGAQATASGAIAIGAGVTNATANSVSFGSNAVNTTGSLSAGSISTGSISTGSINANNGGITHAGTVSGVATNTLTATSTDAVNGSQLYATDAQQATDMANISANTIRLNALVNGQAGTCMVINGGLSCGVNAKTNGANTVALGTNATASYAGSVAIGDGAQANADPTTAIGNNAVANGNNSTAIGADSTANGAGSVALGYGSVANRADSVSVGNSATGLSRQITNVAPGTQPNDAVNLGQLTQYSATVGAVTSSLAEAAAQGAMNPEANSVALASAIYDGQGAMAVSLQHRFGSSWTAGVSVSTDGTAGNTAASVGGSFGW</sequence>
<feature type="domain" description="Trimeric autotransporter adhesin YadA-like head" evidence="4">
    <location>
        <begin position="351"/>
        <end position="377"/>
    </location>
</feature>
<feature type="domain" description="Trimeric autotransporter adhesin YadA-like head" evidence="4">
    <location>
        <begin position="106"/>
        <end position="132"/>
    </location>
</feature>
<dbReference type="GO" id="GO:0019867">
    <property type="term" value="C:outer membrane"/>
    <property type="evidence" value="ECO:0007669"/>
    <property type="project" value="InterPro"/>
</dbReference>
<feature type="domain" description="Trimeric autotransporter adhesin YadA-like head" evidence="4">
    <location>
        <begin position="379"/>
        <end position="405"/>
    </location>
</feature>
<feature type="domain" description="Trimeric autotransporter adhesin YadA-like head" evidence="4">
    <location>
        <begin position="180"/>
        <end position="205"/>
    </location>
</feature>
<dbReference type="InterPro" id="IPR008635">
    <property type="entry name" value="Coiled_stalk_dom"/>
</dbReference>
<dbReference type="SUPFAM" id="SSF54523">
    <property type="entry name" value="Pili subunits"/>
    <property type="match status" value="1"/>
</dbReference>
<dbReference type="Gene3D" id="3.30.1300.30">
    <property type="entry name" value="GSPII I/J protein-like"/>
    <property type="match status" value="1"/>
</dbReference>
<evidence type="ECO:0000259" key="5">
    <source>
        <dbReference type="Pfam" id="PF05662"/>
    </source>
</evidence>
<dbReference type="Proteomes" id="UP000253250">
    <property type="component" value="Unassembled WGS sequence"/>
</dbReference>
<evidence type="ECO:0000256" key="2">
    <source>
        <dbReference type="ARBA" id="ARBA00022927"/>
    </source>
</evidence>
<dbReference type="InterPro" id="IPR045584">
    <property type="entry name" value="Pilin-like"/>
</dbReference>
<keyword evidence="7" id="KW-1185">Reference proteome</keyword>
<feature type="domain" description="Trimeric autotransporter adhesin YadA-like stalk" evidence="5">
    <location>
        <begin position="411"/>
        <end position="449"/>
    </location>
</feature>
<dbReference type="InterPro" id="IPR008640">
    <property type="entry name" value="Adhesin_Head_dom"/>
</dbReference>
<feature type="signal peptide" evidence="3">
    <location>
        <begin position="1"/>
        <end position="32"/>
    </location>
</feature>
<evidence type="ECO:0008006" key="8">
    <source>
        <dbReference type="Google" id="ProtNLM"/>
    </source>
</evidence>
<evidence type="ECO:0000259" key="4">
    <source>
        <dbReference type="Pfam" id="PF05658"/>
    </source>
</evidence>
<gene>
    <name evidence="6" type="ORF">C4900_11365</name>
</gene>
<organism evidence="6 7">
    <name type="scientific">Acidiferrobacter thiooxydans</name>
    <dbReference type="NCBI Taxonomy" id="163359"/>
    <lineage>
        <taxon>Bacteria</taxon>
        <taxon>Pseudomonadati</taxon>
        <taxon>Pseudomonadota</taxon>
        <taxon>Gammaproteobacteria</taxon>
        <taxon>Acidiferrobacterales</taxon>
        <taxon>Acidiferrobacteraceae</taxon>
        <taxon>Acidiferrobacter</taxon>
    </lineage>
</organism>
<feature type="chain" id="PRO_5016611766" description="Trimeric autotransporter adhesin YadA-like C-terminal membrane anchor domain-containing protein" evidence="3">
    <location>
        <begin position="33"/>
        <end position="510"/>
    </location>
</feature>
<dbReference type="Gene3D" id="2.150.10.10">
    <property type="entry name" value="Serralysin-like metalloprotease, C-terminal"/>
    <property type="match status" value="1"/>
</dbReference>
<dbReference type="AlphaFoldDB" id="A0A368HD98"/>
<dbReference type="Pfam" id="PF05662">
    <property type="entry name" value="YadA_stalk"/>
    <property type="match status" value="2"/>
</dbReference>
<comment type="caution">
    <text evidence="6">The sequence shown here is derived from an EMBL/GenBank/DDBJ whole genome shotgun (WGS) entry which is preliminary data.</text>
</comment>
<keyword evidence="2" id="KW-0653">Protein transport</keyword>